<evidence type="ECO:0000256" key="1">
    <source>
        <dbReference type="SAM" id="SignalP"/>
    </source>
</evidence>
<accession>A0ABU9HWU9</accession>
<sequence length="339" mass="37992">MNKKKSLFCILSIFAFFGVNMSAQDIITDNKGKPIFNMPTSLIAPKLTANSGGIRFPIKRYNGTNYFYYQNNDSSKPKKFTVRKSWSIFGNIEVVSNTASILDLSKKPNVSPHFEIGIGNTLDSIYTNVSDLEDWYQTFSAAVFIDYQHFKVYDTLTQTTDKFRRWSPGIKVTYNRFKKDLYGLAFTGSYQKNVNVSALTSYQNITGTFYTDPNVAGNGTVDGYFAPAKVANQFRFSIAAPIFCIPPILIKGAQFMPAPYFFITTPDFGKIERFGGITLNILPTRIYKSAAKAFAITSAFSAGYNIWDSATKDSQGYFFFSGSFSFGDLKPATKEKNIK</sequence>
<dbReference type="EMBL" id="JBBYHR010000003">
    <property type="protein sequence ID" value="MEL1243997.1"/>
    <property type="molecule type" value="Genomic_DNA"/>
</dbReference>
<comment type="caution">
    <text evidence="2">The sequence shown here is derived from an EMBL/GenBank/DDBJ whole genome shotgun (WGS) entry which is preliminary data.</text>
</comment>
<feature type="chain" id="PRO_5045531193" description="DUF5723 domain-containing protein" evidence="1">
    <location>
        <begin position="24"/>
        <end position="339"/>
    </location>
</feature>
<dbReference type="RefSeq" id="WP_341696309.1">
    <property type="nucleotide sequence ID" value="NZ_JBBYHR010000003.1"/>
</dbReference>
<organism evidence="2 3">
    <name type="scientific">Flavobacterium arundinis</name>
    <dbReference type="NCBI Taxonomy" id="3139143"/>
    <lineage>
        <taxon>Bacteria</taxon>
        <taxon>Pseudomonadati</taxon>
        <taxon>Bacteroidota</taxon>
        <taxon>Flavobacteriia</taxon>
        <taxon>Flavobacteriales</taxon>
        <taxon>Flavobacteriaceae</taxon>
        <taxon>Flavobacterium</taxon>
    </lineage>
</organism>
<feature type="signal peptide" evidence="1">
    <location>
        <begin position="1"/>
        <end position="23"/>
    </location>
</feature>
<protein>
    <recommendedName>
        <fullName evidence="4">DUF5723 domain-containing protein</fullName>
    </recommendedName>
</protein>
<dbReference type="Proteomes" id="UP001464555">
    <property type="component" value="Unassembled WGS sequence"/>
</dbReference>
<reference evidence="2 3" key="1">
    <citation type="submission" date="2024-04" db="EMBL/GenBank/DDBJ databases">
        <title>Flavobacterium sp. DGU11 16S ribosomal RNA gene Genome sequencing and assembly.</title>
        <authorList>
            <person name="Park S."/>
        </authorList>
    </citation>
    <scope>NUCLEOTIDE SEQUENCE [LARGE SCALE GENOMIC DNA]</scope>
    <source>
        <strain evidence="2 3">DGU11</strain>
    </source>
</reference>
<gene>
    <name evidence="2" type="ORF">AAEO56_06965</name>
</gene>
<keyword evidence="1" id="KW-0732">Signal</keyword>
<keyword evidence="3" id="KW-1185">Reference proteome</keyword>
<name>A0ABU9HWU9_9FLAO</name>
<evidence type="ECO:0000313" key="3">
    <source>
        <dbReference type="Proteomes" id="UP001464555"/>
    </source>
</evidence>
<evidence type="ECO:0008006" key="4">
    <source>
        <dbReference type="Google" id="ProtNLM"/>
    </source>
</evidence>
<evidence type="ECO:0000313" key="2">
    <source>
        <dbReference type="EMBL" id="MEL1243997.1"/>
    </source>
</evidence>
<proteinExistence type="predicted"/>